<sequence>MNSAPESGEAFRRARLIAGAASFSRGARAGQGGSKATHQPFHSSQHRSLEPAMPEPDIQQHYNRDDEQKPGRPPSTAYVPDGAEPSTQSDKTLTDPTSGAPNANPPEPNQAESDKRPS</sequence>
<evidence type="ECO:0000313" key="3">
    <source>
        <dbReference type="Proteomes" id="UP000249725"/>
    </source>
</evidence>
<dbReference type="EMBL" id="QFYR01000007">
    <property type="protein sequence ID" value="RAK50662.1"/>
    <property type="molecule type" value="Genomic_DNA"/>
</dbReference>
<dbReference type="Proteomes" id="UP000249725">
    <property type="component" value="Unassembled WGS sequence"/>
</dbReference>
<dbReference type="AlphaFoldDB" id="A0A328A809"/>
<keyword evidence="3" id="KW-1185">Reference proteome</keyword>
<gene>
    <name evidence="2" type="ORF">DJ018_18800</name>
</gene>
<evidence type="ECO:0000256" key="1">
    <source>
        <dbReference type="SAM" id="MobiDB-lite"/>
    </source>
</evidence>
<organism evidence="2 3">
    <name type="scientific">Phenylobacterium deserti</name>
    <dbReference type="NCBI Taxonomy" id="1914756"/>
    <lineage>
        <taxon>Bacteria</taxon>
        <taxon>Pseudomonadati</taxon>
        <taxon>Pseudomonadota</taxon>
        <taxon>Alphaproteobacteria</taxon>
        <taxon>Caulobacterales</taxon>
        <taxon>Caulobacteraceae</taxon>
        <taxon>Phenylobacterium</taxon>
    </lineage>
</organism>
<name>A0A328A809_9CAUL</name>
<accession>A0A328A809</accession>
<comment type="caution">
    <text evidence="2">The sequence shown here is derived from an EMBL/GenBank/DDBJ whole genome shotgun (WGS) entry which is preliminary data.</text>
</comment>
<feature type="region of interest" description="Disordered" evidence="1">
    <location>
        <begin position="22"/>
        <end position="118"/>
    </location>
</feature>
<feature type="compositionally biased region" description="Polar residues" evidence="1">
    <location>
        <begin position="85"/>
        <end position="99"/>
    </location>
</feature>
<reference evidence="3" key="1">
    <citation type="submission" date="2018-05" db="EMBL/GenBank/DDBJ databases">
        <authorList>
            <person name="Li X."/>
        </authorList>
    </citation>
    <scope>NUCLEOTIDE SEQUENCE [LARGE SCALE GENOMIC DNA]</scope>
    <source>
        <strain evidence="3">YIM 73061</strain>
    </source>
</reference>
<protein>
    <submittedName>
        <fullName evidence="2">Uncharacterized protein</fullName>
    </submittedName>
</protein>
<evidence type="ECO:0000313" key="2">
    <source>
        <dbReference type="EMBL" id="RAK50662.1"/>
    </source>
</evidence>
<proteinExistence type="predicted"/>